<reference evidence="3 4" key="1">
    <citation type="submission" date="2018-03" db="EMBL/GenBank/DDBJ databases">
        <title>Genomic Encyclopedia of Archaeal and Bacterial Type Strains, Phase II (KMG-II): from individual species to whole genera.</title>
        <authorList>
            <person name="Goeker M."/>
        </authorList>
    </citation>
    <scope>NUCLEOTIDE SEQUENCE [LARGE SCALE GENOMIC DNA]</scope>
    <source>
        <strain evidence="3 4">DSM 45211</strain>
    </source>
</reference>
<comment type="similarity">
    <text evidence="1">Belongs to the short-chain dehydrogenases/reductases (SDR) family.</text>
</comment>
<protein>
    <submittedName>
        <fullName evidence="3">NAD(P)-dependent dehydrogenase (Short-subunit alcohol dehydrogenase family)</fullName>
    </submittedName>
</protein>
<dbReference type="EMBL" id="PYGE01000001">
    <property type="protein sequence ID" value="PSL08487.1"/>
    <property type="molecule type" value="Genomic_DNA"/>
</dbReference>
<dbReference type="FunFam" id="3.40.50.720:FF:000084">
    <property type="entry name" value="Short-chain dehydrogenase reductase"/>
    <property type="match status" value="1"/>
</dbReference>
<dbReference type="GO" id="GO:0016491">
    <property type="term" value="F:oxidoreductase activity"/>
    <property type="evidence" value="ECO:0007669"/>
    <property type="project" value="UniProtKB-KW"/>
</dbReference>
<dbReference type="PRINTS" id="PR00080">
    <property type="entry name" value="SDRFAMILY"/>
</dbReference>
<dbReference type="Gene3D" id="3.40.50.720">
    <property type="entry name" value="NAD(P)-binding Rossmann-like Domain"/>
    <property type="match status" value="1"/>
</dbReference>
<evidence type="ECO:0000313" key="3">
    <source>
        <dbReference type="EMBL" id="PSL08487.1"/>
    </source>
</evidence>
<evidence type="ECO:0000256" key="2">
    <source>
        <dbReference type="ARBA" id="ARBA00023002"/>
    </source>
</evidence>
<evidence type="ECO:0000313" key="4">
    <source>
        <dbReference type="Proteomes" id="UP000243528"/>
    </source>
</evidence>
<dbReference type="Proteomes" id="UP000243528">
    <property type="component" value="Unassembled WGS sequence"/>
</dbReference>
<evidence type="ECO:0000256" key="1">
    <source>
        <dbReference type="ARBA" id="ARBA00006484"/>
    </source>
</evidence>
<keyword evidence="2" id="KW-0560">Oxidoreductase</keyword>
<comment type="caution">
    <text evidence="3">The sequence shown here is derived from an EMBL/GenBank/DDBJ whole genome shotgun (WGS) entry which is preliminary data.</text>
</comment>
<dbReference type="PRINTS" id="PR00081">
    <property type="entry name" value="GDHRDH"/>
</dbReference>
<sequence>MTGSTPVSSRYRGRVALVTGAASGIGAATARRLAAEGAEVVMADVDGAAVRREAAGVNGDGDDGDGEAGAGGAHPVELDVADEAGWQRLAADVRSRHGRLDLLHSNAATAVVRPADEMSVVEWDRQLAVNLTASFLAVRALGELLRATGGSIVLTSSVHAERGLPGRSAYAASKGALLSIGRQLAVDYGPGVRVNSVVPGPIMSPAWAEVAEADRDRSVRQTVLGRFGQPDEVAAAVAFLGSPDASFVTGTALVVDGGWSITADSA</sequence>
<dbReference type="CDD" id="cd05233">
    <property type="entry name" value="SDR_c"/>
    <property type="match status" value="1"/>
</dbReference>
<accession>A0A2P8EG83</accession>
<dbReference type="InterPro" id="IPR036291">
    <property type="entry name" value="NAD(P)-bd_dom_sf"/>
</dbReference>
<name>A0A2P8EG83_9ACTN</name>
<gene>
    <name evidence="3" type="ORF">CLV30_101459</name>
</gene>
<keyword evidence="4" id="KW-1185">Reference proteome</keyword>
<dbReference type="InterPro" id="IPR020904">
    <property type="entry name" value="Sc_DH/Rdtase_CS"/>
</dbReference>
<dbReference type="PANTHER" id="PTHR43639">
    <property type="entry name" value="OXIDOREDUCTASE, SHORT-CHAIN DEHYDROGENASE/REDUCTASE FAMILY (AFU_ORTHOLOGUE AFUA_5G02870)"/>
    <property type="match status" value="1"/>
</dbReference>
<dbReference type="PROSITE" id="PS00061">
    <property type="entry name" value="ADH_SHORT"/>
    <property type="match status" value="1"/>
</dbReference>
<proteinExistence type="inferred from homology"/>
<dbReference type="OrthoDB" id="3542748at2"/>
<dbReference type="Pfam" id="PF13561">
    <property type="entry name" value="adh_short_C2"/>
    <property type="match status" value="1"/>
</dbReference>
<dbReference type="InterPro" id="IPR002347">
    <property type="entry name" value="SDR_fam"/>
</dbReference>
<dbReference type="SUPFAM" id="SSF51735">
    <property type="entry name" value="NAD(P)-binding Rossmann-fold domains"/>
    <property type="match status" value="1"/>
</dbReference>
<dbReference type="PANTHER" id="PTHR43639:SF1">
    <property type="entry name" value="SHORT-CHAIN DEHYDROGENASE_REDUCTASE FAMILY PROTEIN"/>
    <property type="match status" value="1"/>
</dbReference>
<dbReference type="AlphaFoldDB" id="A0A2P8EG83"/>
<organism evidence="3 4">
    <name type="scientific">Haloactinopolyspora alba</name>
    <dbReference type="NCBI Taxonomy" id="648780"/>
    <lineage>
        <taxon>Bacteria</taxon>
        <taxon>Bacillati</taxon>
        <taxon>Actinomycetota</taxon>
        <taxon>Actinomycetes</taxon>
        <taxon>Jiangellales</taxon>
        <taxon>Jiangellaceae</taxon>
        <taxon>Haloactinopolyspora</taxon>
    </lineage>
</organism>
<dbReference type="RefSeq" id="WP_106535527.1">
    <property type="nucleotide sequence ID" value="NZ_ML142897.1"/>
</dbReference>